<dbReference type="GO" id="GO:0001725">
    <property type="term" value="C:stress fiber"/>
    <property type="evidence" value="ECO:0007669"/>
    <property type="project" value="TreeGrafter"/>
</dbReference>
<dbReference type="PROSITE" id="PS50023">
    <property type="entry name" value="LIM_DOMAIN_2"/>
    <property type="match status" value="1"/>
</dbReference>
<dbReference type="GO" id="GO:0005912">
    <property type="term" value="C:adherens junction"/>
    <property type="evidence" value="ECO:0007669"/>
    <property type="project" value="TreeGrafter"/>
</dbReference>
<dbReference type="Gene3D" id="2.10.110.10">
    <property type="entry name" value="Cysteine Rich Protein"/>
    <property type="match status" value="1"/>
</dbReference>
<dbReference type="GO" id="GO:0051371">
    <property type="term" value="F:muscle alpha-actinin binding"/>
    <property type="evidence" value="ECO:0007669"/>
    <property type="project" value="TreeGrafter"/>
</dbReference>
<dbReference type="GO" id="GO:0046872">
    <property type="term" value="F:metal ion binding"/>
    <property type="evidence" value="ECO:0007669"/>
    <property type="project" value="UniProtKB-KW"/>
</dbReference>
<organism evidence="7">
    <name type="scientific">Pelagomonas calceolata</name>
    <dbReference type="NCBI Taxonomy" id="35677"/>
    <lineage>
        <taxon>Eukaryota</taxon>
        <taxon>Sar</taxon>
        <taxon>Stramenopiles</taxon>
        <taxon>Ochrophyta</taxon>
        <taxon>Pelagophyceae</taxon>
        <taxon>Pelagomonadales</taxon>
        <taxon>Pelagomonadaceae</taxon>
        <taxon>Pelagomonas</taxon>
    </lineage>
</organism>
<gene>
    <name evidence="7" type="ORF">PCAL00307_LOCUS3933</name>
    <name evidence="8" type="ORF">PECAL_4P21550</name>
</gene>
<protein>
    <recommendedName>
        <fullName evidence="6">LIM zinc-binding domain-containing protein</fullName>
    </recommendedName>
</protein>
<evidence type="ECO:0000313" key="8">
    <source>
        <dbReference type="EMBL" id="CAH0374849.1"/>
    </source>
</evidence>
<dbReference type="SMART" id="SM00132">
    <property type="entry name" value="LIM"/>
    <property type="match status" value="1"/>
</dbReference>
<evidence type="ECO:0000256" key="4">
    <source>
        <dbReference type="PROSITE-ProRule" id="PRU00125"/>
    </source>
</evidence>
<dbReference type="CDD" id="cd08368">
    <property type="entry name" value="LIM"/>
    <property type="match status" value="1"/>
</dbReference>
<dbReference type="SUPFAM" id="SSF57716">
    <property type="entry name" value="Glucocorticoid receptor-like (DNA-binding domain)"/>
    <property type="match status" value="1"/>
</dbReference>
<feature type="region of interest" description="Disordered" evidence="5">
    <location>
        <begin position="316"/>
        <end position="335"/>
    </location>
</feature>
<dbReference type="PROSITE" id="PS00478">
    <property type="entry name" value="LIM_DOMAIN_1"/>
    <property type="match status" value="1"/>
</dbReference>
<dbReference type="GO" id="GO:0030036">
    <property type="term" value="P:actin cytoskeleton organization"/>
    <property type="evidence" value="ECO:0007669"/>
    <property type="project" value="TreeGrafter"/>
</dbReference>
<dbReference type="EMBL" id="CAKKNE010000004">
    <property type="protein sequence ID" value="CAH0374849.1"/>
    <property type="molecule type" value="Genomic_DNA"/>
</dbReference>
<reference evidence="8" key="2">
    <citation type="submission" date="2021-11" db="EMBL/GenBank/DDBJ databases">
        <authorList>
            <consortium name="Genoscope - CEA"/>
            <person name="William W."/>
        </authorList>
    </citation>
    <scope>NUCLEOTIDE SEQUENCE</scope>
</reference>
<keyword evidence="3 4" id="KW-0440">LIM domain</keyword>
<evidence type="ECO:0000256" key="3">
    <source>
        <dbReference type="ARBA" id="ARBA00023038"/>
    </source>
</evidence>
<dbReference type="InterPro" id="IPR001781">
    <property type="entry name" value="Znf_LIM"/>
</dbReference>
<dbReference type="Gene3D" id="3.40.33.10">
    <property type="entry name" value="CAP"/>
    <property type="match status" value="1"/>
</dbReference>
<evidence type="ECO:0000256" key="5">
    <source>
        <dbReference type="SAM" id="MobiDB-lite"/>
    </source>
</evidence>
<name>A0A7S4E3V1_9STRA</name>
<sequence length="356" mass="37880">MMPAVDNTSTVPADKPWETLEAEVLDALSAARLAPSDVATRLATRASLYKGKTYQPPGNARPRQTKEGASAVKDAIQWLQKCEAACPLAEAGVGLKLAAEDHAVDVGGAGVASHRGGDDSRPEDRATRYGKWKGAVGECIWYGRATTGAQVVEDLIVDDGVRDRGHRLCVFDPRWKAAAVRAGAHATFGTVVCIEFCVGFDDDEDAIAARQTNGPPPRVARTDVATQWDIGTCRGCAKIIRGGAVVEVPKLGKYHEACFLCSGCGTSLAGDARKKEENGYLFCQPCWVALYAPSCFVCGNKIDGDRVGTKASDGSVSYRHPTCKPAKTPKKKTKKKRMGAKALVNVYKAAGALPKI</sequence>
<dbReference type="GO" id="GO:0031941">
    <property type="term" value="C:filamentous actin"/>
    <property type="evidence" value="ECO:0007669"/>
    <property type="project" value="TreeGrafter"/>
</dbReference>
<dbReference type="Proteomes" id="UP000789595">
    <property type="component" value="Unassembled WGS sequence"/>
</dbReference>
<feature type="domain" description="LIM zinc-binding" evidence="6">
    <location>
        <begin position="231"/>
        <end position="293"/>
    </location>
</feature>
<dbReference type="PANTHER" id="PTHR24214:SF38">
    <property type="entry name" value="PDZ AND LIM DOMAIN PROTEIN ZASP-RELATED"/>
    <property type="match status" value="1"/>
</dbReference>
<dbReference type="Pfam" id="PF00412">
    <property type="entry name" value="LIM"/>
    <property type="match status" value="1"/>
</dbReference>
<evidence type="ECO:0000313" key="7">
    <source>
        <dbReference type="EMBL" id="CAE0688499.1"/>
    </source>
</evidence>
<reference evidence="7" key="1">
    <citation type="submission" date="2021-01" db="EMBL/GenBank/DDBJ databases">
        <authorList>
            <person name="Corre E."/>
            <person name="Pelletier E."/>
            <person name="Niang G."/>
            <person name="Scheremetjew M."/>
            <person name="Finn R."/>
            <person name="Kale V."/>
            <person name="Holt S."/>
            <person name="Cochrane G."/>
            <person name="Meng A."/>
            <person name="Brown T."/>
            <person name="Cohen L."/>
        </authorList>
    </citation>
    <scope>NUCLEOTIDE SEQUENCE</scope>
    <source>
        <strain evidence="7">CCMP1756</strain>
    </source>
</reference>
<keyword evidence="2 4" id="KW-0862">Zinc</keyword>
<keyword evidence="9" id="KW-1185">Reference proteome</keyword>
<accession>A0A7S4E3V1</accession>
<dbReference type="InterPro" id="IPR035940">
    <property type="entry name" value="CAP_sf"/>
</dbReference>
<proteinExistence type="predicted"/>
<dbReference type="InterPro" id="IPR050604">
    <property type="entry name" value="PDZ-LIM_domain"/>
</dbReference>
<evidence type="ECO:0000259" key="6">
    <source>
        <dbReference type="PROSITE" id="PS50023"/>
    </source>
</evidence>
<evidence type="ECO:0000256" key="2">
    <source>
        <dbReference type="ARBA" id="ARBA00022833"/>
    </source>
</evidence>
<dbReference type="EMBL" id="HBIW01004833">
    <property type="protein sequence ID" value="CAE0688499.1"/>
    <property type="molecule type" value="Transcribed_RNA"/>
</dbReference>
<dbReference type="PANTHER" id="PTHR24214">
    <property type="entry name" value="PDZ AND LIM DOMAIN PROTEIN ZASP"/>
    <property type="match status" value="1"/>
</dbReference>
<dbReference type="OrthoDB" id="568194at2759"/>
<dbReference type="GO" id="GO:0003779">
    <property type="term" value="F:actin binding"/>
    <property type="evidence" value="ECO:0007669"/>
    <property type="project" value="TreeGrafter"/>
</dbReference>
<evidence type="ECO:0000313" key="9">
    <source>
        <dbReference type="Proteomes" id="UP000789595"/>
    </source>
</evidence>
<keyword evidence="1 4" id="KW-0479">Metal-binding</keyword>
<evidence type="ECO:0000256" key="1">
    <source>
        <dbReference type="ARBA" id="ARBA00022723"/>
    </source>
</evidence>
<dbReference type="AlphaFoldDB" id="A0A7S4E3V1"/>